<evidence type="ECO:0000313" key="6">
    <source>
        <dbReference type="Proteomes" id="UP000033140"/>
    </source>
</evidence>
<evidence type="ECO:0000256" key="1">
    <source>
        <dbReference type="ARBA" id="ARBA00023054"/>
    </source>
</evidence>
<dbReference type="EMBL" id="BACD03000015">
    <property type="protein sequence ID" value="GAO48566.1"/>
    <property type="molecule type" value="Genomic_DNA"/>
</dbReference>
<feature type="compositionally biased region" description="Basic and acidic residues" evidence="3">
    <location>
        <begin position="547"/>
        <end position="556"/>
    </location>
</feature>
<keyword evidence="6" id="KW-1185">Reference proteome</keyword>
<gene>
    <name evidence="5" type="ORF">G7K_2739-t1</name>
</gene>
<feature type="region of interest" description="Disordered" evidence="3">
    <location>
        <begin position="203"/>
        <end position="313"/>
    </location>
</feature>
<dbReference type="InterPro" id="IPR056279">
    <property type="entry name" value="Aip3p_Bud6_N"/>
</dbReference>
<dbReference type="Pfam" id="PF03915">
    <property type="entry name" value="AIP3"/>
    <property type="match status" value="1"/>
</dbReference>
<feature type="domain" description="Actin interacting protein 3 C-terminal" evidence="4">
    <location>
        <begin position="439"/>
        <end position="855"/>
    </location>
</feature>
<feature type="region of interest" description="Disordered" evidence="3">
    <location>
        <begin position="387"/>
        <end position="421"/>
    </location>
</feature>
<feature type="compositionally biased region" description="Low complexity" evidence="3">
    <location>
        <begin position="19"/>
        <end position="28"/>
    </location>
</feature>
<evidence type="ECO:0000259" key="4">
    <source>
        <dbReference type="SMART" id="SM00806"/>
    </source>
</evidence>
<dbReference type="OMA" id="WSRKQAS"/>
<name>A0A0E9NFV3_SAICN</name>
<reference evidence="5 6" key="1">
    <citation type="journal article" date="2011" name="J. Gen. Appl. Microbiol.">
        <title>Draft genome sequencing of the enigmatic yeast Saitoella complicata.</title>
        <authorList>
            <person name="Nishida H."/>
            <person name="Hamamoto M."/>
            <person name="Sugiyama J."/>
        </authorList>
    </citation>
    <scope>NUCLEOTIDE SEQUENCE [LARGE SCALE GENOMIC DNA]</scope>
    <source>
        <strain evidence="5 6">NRRL Y-17804</strain>
    </source>
</reference>
<feature type="compositionally biased region" description="Low complexity" evidence="3">
    <location>
        <begin position="403"/>
        <end position="421"/>
    </location>
</feature>
<feature type="region of interest" description="Disordered" evidence="3">
    <location>
        <begin position="547"/>
        <end position="581"/>
    </location>
</feature>
<organism evidence="5 6">
    <name type="scientific">Saitoella complicata (strain BCRC 22490 / CBS 7301 / JCM 7358 / NBRC 10748 / NRRL Y-17804)</name>
    <dbReference type="NCBI Taxonomy" id="698492"/>
    <lineage>
        <taxon>Eukaryota</taxon>
        <taxon>Fungi</taxon>
        <taxon>Dikarya</taxon>
        <taxon>Ascomycota</taxon>
        <taxon>Taphrinomycotina</taxon>
        <taxon>Taphrinomycotina incertae sedis</taxon>
        <taxon>Saitoella</taxon>
    </lineage>
</organism>
<feature type="compositionally biased region" description="Pro residues" evidence="3">
    <location>
        <begin position="230"/>
        <end position="240"/>
    </location>
</feature>
<reference evidence="5 6" key="2">
    <citation type="journal article" date="2014" name="J. Gen. Appl. Microbiol.">
        <title>The early diverging ascomycetous budding yeast Saitoella complicata has three histone deacetylases belonging to the Clr6, Hos2, and Rpd3 lineages.</title>
        <authorList>
            <person name="Nishida H."/>
            <person name="Matsumoto T."/>
            <person name="Kondo S."/>
            <person name="Hamamoto M."/>
            <person name="Yoshikawa H."/>
        </authorList>
    </citation>
    <scope>NUCLEOTIDE SEQUENCE [LARGE SCALE GENOMIC DNA]</scope>
    <source>
        <strain evidence="5 6">NRRL Y-17804</strain>
    </source>
</reference>
<comment type="caution">
    <text evidence="5">The sequence shown here is derived from an EMBL/GenBank/DDBJ whole genome shotgun (WGS) entry which is preliminary data.</text>
</comment>
<dbReference type="Pfam" id="PF23153">
    <property type="entry name" value="Aip3p_Bud6_N"/>
    <property type="match status" value="1"/>
</dbReference>
<reference evidence="5 6" key="3">
    <citation type="journal article" date="2015" name="Genome Announc.">
        <title>Draft Genome Sequence of the Archiascomycetous Yeast Saitoella complicata.</title>
        <authorList>
            <person name="Yamauchi K."/>
            <person name="Kondo S."/>
            <person name="Hamamoto M."/>
            <person name="Takahashi Y."/>
            <person name="Ogura Y."/>
            <person name="Hayashi T."/>
            <person name="Nishida H."/>
        </authorList>
    </citation>
    <scope>NUCLEOTIDE SEQUENCE [LARGE SCALE GENOMIC DNA]</scope>
    <source>
        <strain evidence="5 6">NRRL Y-17804</strain>
    </source>
</reference>
<keyword evidence="1 2" id="KW-0175">Coiled coil</keyword>
<evidence type="ECO:0000313" key="5">
    <source>
        <dbReference type="EMBL" id="GAO48566.1"/>
    </source>
</evidence>
<feature type="compositionally biased region" description="Polar residues" evidence="3">
    <location>
        <begin position="206"/>
        <end position="228"/>
    </location>
</feature>
<dbReference type="Gene3D" id="1.20.58.1540">
    <property type="entry name" value="Actin interacting protein 3, C-terminal domain"/>
    <property type="match status" value="1"/>
</dbReference>
<feature type="region of interest" description="Disordered" evidence="3">
    <location>
        <begin position="935"/>
        <end position="1051"/>
    </location>
</feature>
<dbReference type="GO" id="GO:0005519">
    <property type="term" value="F:cytoskeletal regulatory protein binding"/>
    <property type="evidence" value="ECO:0007669"/>
    <property type="project" value="InterPro"/>
</dbReference>
<sequence length="1051" mass="114714">MSRPFNRSVSSGSSDQRQLLSSSTGSGSAVPSDRAVLSSTPSYSQTYVSNAVSSNVLSREGTDRRPSTGSNTMNRAPSAMSSSGSMRRSNPIEASVTKLLVETKTLLETLTSWSQGMAGEGDVSDVYVRLGNEFNIACAAFTRANIEMNDLLRVPQDLRMVLETALAEDPTPDTLERYLPRIRGIIIQLLQGLKRKQARYRVASGSGVSQPSISRTRSAQESRSGTNSPPIMPLPPPQPEPFDEQRLPNPRKPPVQLPVQHDYFPATPSPPPPPPPPPLKELPVPTLGEPVHPLPSSDEPSLPLPRHRNAAGNDPLAALQNSEMLARRASKRYSTYHLKGGAVAAAGPRIGGPGESPPVPQLPKDAAAYNHDRVKTGLGLEVLPIEEDQAGTPRSRDAPSLPSPTFSRTDTRTDTTSAAAVSSEASLVPDTAVRCMQVYLQLGQSTKKHQLSPADMEELSMSSLRLLFLEKFDYNPASNTEFPHIYIADKGTTIRYELENIGDIKEGVVLSLNIHELDEVKKHIDEGLAGVLKEFAGLRKEVEKLREAKQDTRFERPTPATPSTQNSVPSGTPSAGDSSVNPQAANAQLNILSQLRADLGAIRQVHSTFVQKTQSDMENIKDKAKAISKVATSTGAERKFLEEGKAKMEKLSDELVKNMEQVQDRAEDLRNDVLHRRVRPSQAQVDALKKDFAKREQELRTFETHIKTVAASWKSTWEMELNRVVAEQGFLRQQEALLHDHKLDVQATREVVNIIDACVAAFAKQASPKRPAFIHTSPTNSLKTRDALLTEVRAKQPDHESRIDAIARAEAVRQKELEARIGEFEKELGDFVTEGKLKKTGGADEVERMRAARDELVRKAAFTKQAAVDTSEKEFQKEEEHVEAIRETPENAENPRNEDDDEGSASNAPSAEAAVTEETLVIEESLEDAPGAFPTEEASATAALSSAKESIEVPGPLNRTITEDGAGDVFMTPSTELTPAISADATSHPSISNVNEVEGHEAQNGMTDVEGTQSITEIENSVEKSVEEEGMEIPTVQVEQGQEDDDDEELR</sequence>
<accession>A0A0E9NFV3</accession>
<feature type="compositionally biased region" description="Pro residues" evidence="3">
    <location>
        <begin position="267"/>
        <end position="280"/>
    </location>
</feature>
<feature type="compositionally biased region" description="Low complexity" evidence="3">
    <location>
        <begin position="74"/>
        <end position="91"/>
    </location>
</feature>
<evidence type="ECO:0000256" key="2">
    <source>
        <dbReference type="SAM" id="Coils"/>
    </source>
</evidence>
<dbReference type="GO" id="GO:0030010">
    <property type="term" value="P:establishment of cell polarity"/>
    <property type="evidence" value="ECO:0007669"/>
    <property type="project" value="TreeGrafter"/>
</dbReference>
<feature type="coiled-coil region" evidence="2">
    <location>
        <begin position="641"/>
        <end position="672"/>
    </location>
</feature>
<dbReference type="STRING" id="698492.A0A0E9NFV3"/>
<feature type="compositionally biased region" description="Polar residues" evidence="3">
    <location>
        <begin position="1004"/>
        <end position="1019"/>
    </location>
</feature>
<feature type="compositionally biased region" description="Polar residues" evidence="3">
    <location>
        <begin position="1"/>
        <end position="18"/>
    </location>
</feature>
<dbReference type="AlphaFoldDB" id="A0A0E9NFV3"/>
<feature type="compositionally biased region" description="Polar residues" evidence="3">
    <location>
        <begin position="984"/>
        <end position="995"/>
    </location>
</feature>
<feature type="region of interest" description="Disordered" evidence="3">
    <location>
        <begin position="863"/>
        <end position="914"/>
    </location>
</feature>
<dbReference type="Proteomes" id="UP000033140">
    <property type="component" value="Unassembled WGS sequence"/>
</dbReference>
<dbReference type="SMART" id="SM00806">
    <property type="entry name" value="AIP3"/>
    <property type="match status" value="1"/>
</dbReference>
<protein>
    <recommendedName>
        <fullName evidence="4">Actin interacting protein 3 C-terminal domain-containing protein</fullName>
    </recommendedName>
</protein>
<proteinExistence type="predicted"/>
<feature type="compositionally biased region" description="Basic and acidic residues" evidence="3">
    <location>
        <begin position="870"/>
        <end position="897"/>
    </location>
</feature>
<dbReference type="GO" id="GO:0005737">
    <property type="term" value="C:cytoplasm"/>
    <property type="evidence" value="ECO:0007669"/>
    <property type="project" value="TreeGrafter"/>
</dbReference>
<feature type="region of interest" description="Disordered" evidence="3">
    <location>
        <begin position="54"/>
        <end position="91"/>
    </location>
</feature>
<dbReference type="InterPro" id="IPR051825">
    <property type="entry name" value="SRCIN1"/>
</dbReference>
<dbReference type="GO" id="GO:0051286">
    <property type="term" value="C:cell tip"/>
    <property type="evidence" value="ECO:0007669"/>
    <property type="project" value="TreeGrafter"/>
</dbReference>
<feature type="region of interest" description="Disordered" evidence="3">
    <location>
        <begin position="1"/>
        <end position="41"/>
    </location>
</feature>
<feature type="compositionally biased region" description="Acidic residues" evidence="3">
    <location>
        <begin position="1041"/>
        <end position="1051"/>
    </location>
</feature>
<dbReference type="PANTHER" id="PTHR22741">
    <property type="entry name" value="P140CAP/SNIP-RELATED"/>
    <property type="match status" value="1"/>
</dbReference>
<evidence type="ECO:0000256" key="3">
    <source>
        <dbReference type="SAM" id="MobiDB-lite"/>
    </source>
</evidence>
<feature type="compositionally biased region" description="Polar residues" evidence="3">
    <location>
        <begin position="561"/>
        <end position="581"/>
    </location>
</feature>
<dbReference type="InterPro" id="IPR022782">
    <property type="entry name" value="AIP3-like_C"/>
</dbReference>
<dbReference type="PANTHER" id="PTHR22741:SF10">
    <property type="entry name" value="COILED-COIL DOMAIN-CONTAINING PROTEIN CG32809"/>
    <property type="match status" value="1"/>
</dbReference>
<feature type="compositionally biased region" description="Low complexity" evidence="3">
    <location>
        <begin position="936"/>
        <end position="948"/>
    </location>
</feature>
<dbReference type="InterPro" id="IPR005613">
    <property type="entry name" value="AIP3_C"/>
</dbReference>